<dbReference type="InterPro" id="IPR050583">
    <property type="entry name" value="Mycobacterial_A85_antigen"/>
</dbReference>
<evidence type="ECO:0000313" key="2">
    <source>
        <dbReference type="EMBL" id="TXG89011.1"/>
    </source>
</evidence>
<dbReference type="GO" id="GO:0016747">
    <property type="term" value="F:acyltransferase activity, transferring groups other than amino-acyl groups"/>
    <property type="evidence" value="ECO:0007669"/>
    <property type="project" value="TreeGrafter"/>
</dbReference>
<organism evidence="2 3">
    <name type="scientific">Rhodococcus rhodnii</name>
    <dbReference type="NCBI Taxonomy" id="38312"/>
    <lineage>
        <taxon>Bacteria</taxon>
        <taxon>Bacillati</taxon>
        <taxon>Actinomycetota</taxon>
        <taxon>Actinomycetes</taxon>
        <taxon>Mycobacteriales</taxon>
        <taxon>Nocardiaceae</taxon>
        <taxon>Rhodococcus</taxon>
    </lineage>
</organism>
<evidence type="ECO:0000256" key="1">
    <source>
        <dbReference type="SAM" id="Phobius"/>
    </source>
</evidence>
<name>A0A6P2CBG6_9NOCA</name>
<dbReference type="Pfam" id="PF00756">
    <property type="entry name" value="Esterase"/>
    <property type="match status" value="1"/>
</dbReference>
<dbReference type="SUPFAM" id="SSF53474">
    <property type="entry name" value="alpha/beta-Hydrolases"/>
    <property type="match status" value="1"/>
</dbReference>
<gene>
    <name evidence="2" type="ORF">DW322_00615</name>
</gene>
<keyword evidence="1" id="KW-1133">Transmembrane helix</keyword>
<sequence length="337" mass="36723">MIETGSRQSSARGGGAAPRAVSVLVALVFAITAVFAGTAAAAPGHSTPARAVPWGGYQELWVPSSMGNIKVQVQWASRGGTAALYLLDGLRARDDRNAWSFETNAMDQFRGDNLTLVMPVGGESSFYSDWYNPSNFNNQHITYKWETFLTRELPDFLAGFGVDRSISGIMGPSMGGTAAMTLAAHHRDQFRFAGSLSGYLNTSAPGMREAIRIAMLDAGGYNSDAMWGFPWDPAWLRNDPFVSAPQMQGMSLYVASGNGLPGHFDHPSAPIDYWNTAMGMGLEFLSMVQTRAYQIRMASLGIPVTFQFNGSGIHSWPYWSAELWKARPQILNALNAW</sequence>
<dbReference type="InterPro" id="IPR000801">
    <property type="entry name" value="Esterase-like"/>
</dbReference>
<feature type="transmembrane region" description="Helical" evidence="1">
    <location>
        <begin position="21"/>
        <end position="42"/>
    </location>
</feature>
<dbReference type="EMBL" id="QRCM01000001">
    <property type="protein sequence ID" value="TXG89011.1"/>
    <property type="molecule type" value="Genomic_DNA"/>
</dbReference>
<accession>A0A6P2CBG6</accession>
<dbReference type="PANTHER" id="PTHR48098">
    <property type="entry name" value="ENTEROCHELIN ESTERASE-RELATED"/>
    <property type="match status" value="1"/>
</dbReference>
<dbReference type="Gene3D" id="3.40.50.1820">
    <property type="entry name" value="alpha/beta hydrolase"/>
    <property type="match status" value="1"/>
</dbReference>
<dbReference type="PANTHER" id="PTHR48098:SF1">
    <property type="entry name" value="DIACYLGLYCEROL ACYLTRANSFERASE_MYCOLYLTRANSFERASE AG85A"/>
    <property type="match status" value="1"/>
</dbReference>
<evidence type="ECO:0000313" key="3">
    <source>
        <dbReference type="Proteomes" id="UP000471120"/>
    </source>
</evidence>
<dbReference type="AlphaFoldDB" id="A0A6P2CBG6"/>
<keyword evidence="1" id="KW-0472">Membrane</keyword>
<protein>
    <submittedName>
        <fullName evidence="2">Esterase family protein</fullName>
    </submittedName>
</protein>
<reference evidence="2 3" key="1">
    <citation type="submission" date="2018-07" db="EMBL/GenBank/DDBJ databases">
        <title>Genome sequence of Rhodococcus rhodnii ATCC 35071 from Rhodnius prolixus.</title>
        <authorList>
            <person name="Patel V."/>
            <person name="Vogel K.J."/>
        </authorList>
    </citation>
    <scope>NUCLEOTIDE SEQUENCE [LARGE SCALE GENOMIC DNA]</scope>
    <source>
        <strain evidence="2 3">ATCC 35071</strain>
    </source>
</reference>
<dbReference type="Proteomes" id="UP000471120">
    <property type="component" value="Unassembled WGS sequence"/>
</dbReference>
<dbReference type="InterPro" id="IPR029058">
    <property type="entry name" value="AB_hydrolase_fold"/>
</dbReference>
<keyword evidence="1" id="KW-0812">Transmembrane</keyword>
<dbReference type="RefSeq" id="WP_051111054.1">
    <property type="nucleotide sequence ID" value="NZ_QRCM01000001.1"/>
</dbReference>
<proteinExistence type="predicted"/>
<comment type="caution">
    <text evidence="2">The sequence shown here is derived from an EMBL/GenBank/DDBJ whole genome shotgun (WGS) entry which is preliminary data.</text>
</comment>